<dbReference type="InterPro" id="IPR027417">
    <property type="entry name" value="P-loop_NTPase"/>
</dbReference>
<keyword evidence="1" id="KW-0493">Microtubule</keyword>
<evidence type="ECO:0000256" key="5">
    <source>
        <dbReference type="ARBA" id="ARBA00023175"/>
    </source>
</evidence>
<dbReference type="Gene3D" id="3.40.850.10">
    <property type="entry name" value="Kinesin motor domain"/>
    <property type="match status" value="1"/>
</dbReference>
<evidence type="ECO:0000256" key="6">
    <source>
        <dbReference type="ARBA" id="ARBA00034488"/>
    </source>
</evidence>
<protein>
    <submittedName>
        <fullName evidence="10">Kinesin-like protein KIN-12D</fullName>
    </submittedName>
</protein>
<dbReference type="PANTHER" id="PTHR37739:SF8">
    <property type="entry name" value="KINESIN-LIKE PROTEIN KIN-12D"/>
    <property type="match status" value="1"/>
</dbReference>
<feature type="coiled-coil region" evidence="8">
    <location>
        <begin position="2566"/>
        <end position="2600"/>
    </location>
</feature>
<feature type="coiled-coil region" evidence="8">
    <location>
        <begin position="1100"/>
        <end position="1127"/>
    </location>
</feature>
<dbReference type="PaxDb" id="4577-GRMZM5G839416_P01"/>
<feature type="coiled-coil region" evidence="8">
    <location>
        <begin position="555"/>
        <end position="582"/>
    </location>
</feature>
<dbReference type="PROSITE" id="PS00411">
    <property type="entry name" value="KINESIN_MOTOR_1"/>
    <property type="match status" value="1"/>
</dbReference>
<dbReference type="SMART" id="SM00129">
    <property type="entry name" value="KISc"/>
    <property type="match status" value="1"/>
</dbReference>
<organism evidence="10">
    <name type="scientific">Zea mays</name>
    <name type="common">Maize</name>
    <dbReference type="NCBI Taxonomy" id="4577"/>
    <lineage>
        <taxon>Eukaryota</taxon>
        <taxon>Viridiplantae</taxon>
        <taxon>Streptophyta</taxon>
        <taxon>Embryophyta</taxon>
        <taxon>Tracheophyta</taxon>
        <taxon>Spermatophyta</taxon>
        <taxon>Magnoliopsida</taxon>
        <taxon>Liliopsida</taxon>
        <taxon>Poales</taxon>
        <taxon>Poaceae</taxon>
        <taxon>PACMAD clade</taxon>
        <taxon>Panicoideae</taxon>
        <taxon>Andropogonodae</taxon>
        <taxon>Andropogoneae</taxon>
        <taxon>Tripsacinae</taxon>
        <taxon>Zea</taxon>
    </lineage>
</organism>
<accession>A0A1D6MVL3</accession>
<feature type="coiled-coil region" evidence="8">
    <location>
        <begin position="755"/>
        <end position="782"/>
    </location>
</feature>
<gene>
    <name evidence="10" type="ORF">ZEAMMB73_Zm00001d041353</name>
</gene>
<feature type="coiled-coil region" evidence="8">
    <location>
        <begin position="2188"/>
        <end position="2243"/>
    </location>
</feature>
<keyword evidence="5 7" id="KW-0505">Motor protein</keyword>
<dbReference type="InterPro" id="IPR044986">
    <property type="entry name" value="KIF15/KIN-12"/>
</dbReference>
<feature type="coiled-coil region" evidence="8">
    <location>
        <begin position="2014"/>
        <end position="2117"/>
    </location>
</feature>
<evidence type="ECO:0000256" key="9">
    <source>
        <dbReference type="SAM" id="MobiDB-lite"/>
    </source>
</evidence>
<evidence type="ECO:0000256" key="1">
    <source>
        <dbReference type="ARBA" id="ARBA00022701"/>
    </source>
</evidence>
<evidence type="ECO:0000256" key="4">
    <source>
        <dbReference type="ARBA" id="ARBA00023054"/>
    </source>
</evidence>
<dbReference type="ExpressionAtlas" id="A0A1D6MVL3">
    <property type="expression patterns" value="baseline and differential"/>
</dbReference>
<name>A0A1D6MVL3_MAIZE</name>
<comment type="similarity">
    <text evidence="6">Belongs to the TRAFAC class myosin-kinesin ATPase superfamily. Kinesin family. KIN-12 subfamily.</text>
</comment>
<feature type="region of interest" description="Disordered" evidence="9">
    <location>
        <begin position="126"/>
        <end position="163"/>
    </location>
</feature>
<evidence type="ECO:0000256" key="3">
    <source>
        <dbReference type="ARBA" id="ARBA00022840"/>
    </source>
</evidence>
<dbReference type="PANTHER" id="PTHR37739">
    <property type="entry name" value="KINESIN-LIKE PROTEIN KIN-12D"/>
    <property type="match status" value="1"/>
</dbReference>
<feature type="binding site" evidence="7">
    <location>
        <begin position="292"/>
        <end position="299"/>
    </location>
    <ligand>
        <name>ATP</name>
        <dbReference type="ChEBI" id="CHEBI:30616"/>
    </ligand>
</feature>
<dbReference type="GO" id="GO:0005874">
    <property type="term" value="C:microtubule"/>
    <property type="evidence" value="ECO:0007669"/>
    <property type="project" value="UniProtKB-KW"/>
</dbReference>
<feature type="compositionally biased region" description="Polar residues" evidence="9">
    <location>
        <begin position="132"/>
        <end position="143"/>
    </location>
</feature>
<dbReference type="EMBL" id="CM007649">
    <property type="protein sequence ID" value="ONM32849.1"/>
    <property type="molecule type" value="Genomic_DNA"/>
</dbReference>
<feature type="coiled-coil region" evidence="8">
    <location>
        <begin position="625"/>
        <end position="673"/>
    </location>
</feature>
<feature type="region of interest" description="Disordered" evidence="9">
    <location>
        <begin position="2612"/>
        <end position="2636"/>
    </location>
</feature>
<dbReference type="InterPro" id="IPR001752">
    <property type="entry name" value="Kinesin_motor_dom"/>
</dbReference>
<dbReference type="PROSITE" id="PS50067">
    <property type="entry name" value="KINESIN_MOTOR_2"/>
    <property type="match status" value="1"/>
</dbReference>
<feature type="coiled-coil region" evidence="8">
    <location>
        <begin position="1634"/>
        <end position="1661"/>
    </location>
</feature>
<evidence type="ECO:0000313" key="10">
    <source>
        <dbReference type="EMBL" id="ONM32849.1"/>
    </source>
</evidence>
<keyword evidence="2 7" id="KW-0547">Nucleotide-binding</keyword>
<dbReference type="FunFam" id="3.40.850.10:FF:000033">
    <property type="entry name" value="Kinesin-like protein KIN-12E"/>
    <property type="match status" value="1"/>
</dbReference>
<dbReference type="GO" id="GO:0003777">
    <property type="term" value="F:microtubule motor activity"/>
    <property type="evidence" value="ECO:0007669"/>
    <property type="project" value="InterPro"/>
</dbReference>
<feature type="region of interest" description="Disordered" evidence="9">
    <location>
        <begin position="42"/>
        <end position="103"/>
    </location>
</feature>
<feature type="region of interest" description="Disordered" evidence="9">
    <location>
        <begin position="1"/>
        <end position="30"/>
    </location>
</feature>
<dbReference type="GO" id="GO:0008017">
    <property type="term" value="F:microtubule binding"/>
    <property type="evidence" value="ECO:0007669"/>
    <property type="project" value="InterPro"/>
</dbReference>
<keyword evidence="3 7" id="KW-0067">ATP-binding</keyword>
<feature type="compositionally biased region" description="Low complexity" evidence="9">
    <location>
        <begin position="2622"/>
        <end position="2636"/>
    </location>
</feature>
<feature type="coiled-coil region" evidence="8">
    <location>
        <begin position="981"/>
        <end position="1029"/>
    </location>
</feature>
<dbReference type="GO" id="GO:0007018">
    <property type="term" value="P:microtubule-based movement"/>
    <property type="evidence" value="ECO:0007669"/>
    <property type="project" value="InterPro"/>
</dbReference>
<dbReference type="GO" id="GO:0005524">
    <property type="term" value="F:ATP binding"/>
    <property type="evidence" value="ECO:0007669"/>
    <property type="project" value="UniProtKB-UniRule"/>
</dbReference>
<dbReference type="InterPro" id="IPR036961">
    <property type="entry name" value="Kinesin_motor_dom_sf"/>
</dbReference>
<keyword evidence="4 8" id="KW-0175">Coiled coil</keyword>
<proteinExistence type="inferred from homology"/>
<evidence type="ECO:0000256" key="7">
    <source>
        <dbReference type="PROSITE-ProRule" id="PRU00283"/>
    </source>
</evidence>
<dbReference type="InterPro" id="IPR019821">
    <property type="entry name" value="Kinesin_motor_CS"/>
</dbReference>
<reference evidence="10" key="1">
    <citation type="submission" date="2015-12" db="EMBL/GenBank/DDBJ databases">
        <title>Update maize B73 reference genome by single molecule sequencing technologies.</title>
        <authorList>
            <consortium name="Maize Genome Sequencing Project"/>
            <person name="Ware D."/>
        </authorList>
    </citation>
    <scope>NUCLEOTIDE SEQUENCE [LARGE SCALE GENOMIC DNA]</scope>
    <source>
        <tissue evidence="10">Seedling</tissue>
    </source>
</reference>
<sequence length="2636" mass="298856">MVRDHAALRRTPAKASASEAGNDENSPGVVPDVAAVGVAVAATDPGRPPLLAIQPPASGLKRKPESPAPTPSKLPFRTPEKAATRSRFGWVPPRADEAPPRVGVGATPHCAMTTPRAHRGKAVTVAPAASEGGSTHSTPTKSVTKPAHSIGASGSRPPMSGGGPRGAGFGLGFTMAGRGPPTSLGPPTVVNSVEVPHFELREDPSFWMDNNVQVVIRVRPLNNNEKNLHSYYRCLKQESAQTITWIGQPETRFTFDHVACEAVDQEVLFRVAGLPMVENCMAGYNSCVFAYGQTGSGKTYTMLGEISDLEVRPSPDRGMTPRIFEFLFARIKAEEESRRDEKLKYSCKCSFLEIYNEQITDLLDPSATNLPLREDIRNGVYVENLTEFEVGCASDIIKLLMQGSANRRVAATNMNRESSRSHSVFTCIIESRWEKDSASNLRFARLNLVDLAGSERQRTSGAEGERLKEAVNINKSLSTLGLVIMSLVDLAHGKQRHIPYRDSRLTFLLQDSLGGNSKTMIIANVSPSVCSANETLSTLKFAQRARLIQNNAVVNEDASGDVLALQHQIRLLKEELAVLKRQHVTRSLSFSADVFGGDVDDGSENMSVDDKNDNKAHNGHFLKDIRFSNKQVRSLEEALAGALRRESTAENTIKELELQIEQLNELVRQREDDTRSAKMMLKFRDDKIHRMEVLVNSKLPAQSYLLEENKTLSQEVELLRERVDKNPEVTRFALENIRLSSQLKRSQLFFNEGERELLLNEISELRNQVSQILEQRTETEQQNTFSDKTKLKRTSQEVETCRSNRQVCLESNIALTREIADLVEEKTAHAEAEEKPAGLGDKLQEANIHILQSCKHCEAMERELNESRSLIEALESQQIILINEIAELKKGCVEISRLNSELDLHHRQDYLTKEEPKAELLKCFGKEDSPLQRKFKRMQASLEKARNLNTRYQIDQASHCFAEKEMDEVRKQVEVETAKVIQCLEEDLISVQQQLNASNKNDLLAKQSINELQLEIKQLNDKLLEVLKENEIFSSVTKEKEKEIELLSNDWNRLAADIGKCLVDGNAALGEASDQVAFISKSLSQRKWIEKQVRKLCSGISERDELLEELQNRLKEADDIRRDLDLKLRSLRGAMQVVNEEHQQEKCDQEKEIYFLRSQISEQGHVNNHQLEEIHRINLLLDESIETFVQKEVLQQTCVSLQKAMGEEIHRLESQLDQSKIHFAHLLNQTQEKEQLIGKLKNEELNVLLRLMSEVLKTNSTVRELRIGFNTLQSSLYMSPEVIACQNSDLNLEDRVDLRANEAFQSVERQNAEVLCQHSKEMELAVQGMQIMQSQMTKLLQEKENAKEFNLESQRTIKDLIISLCLSFDDEDFVYLSLIKLIWIPHLVSHIHKSYFFQALRIEVSEAKLVVAQKSFESATLTAKFEEAQATIRDADSTVKALVEANEKAKFEADKYEEKEALFSAETESMLSEISSLKMLLDMKEQSYKLMEKQFQSGLLEANELALELEDGIRLTQNLLQQKLEFVSSDVEWMKERVQQFAGLTRKWLEENWLEIIGKDCAISVLHLCHMEILLERITGLNAENGFLQHGLCESNSLISKLREHNEKAKNELEMCSVLKGKLLLDINHSFSRIAKKEQEATELNSRLDSFEKKILHLQAQEEAMVERSNSMYSELSILIEEIDATNRSALAAESKEKEELRHQLDEALFVSEMLKDKMLVELNLLQTNNYKPLNNIQGCNEFELCNSLADYRSDLMITGIITKDIESTVLALELKQHKLQLQEQRVMFTDVLEELMALAEATLWKVNQHLENIAICTLHEENNEARVDLENLKQNCEEIMKKLHAMNEENTTLKCLMSSFQTNLDAKNKALMELECSHATICTELELTIDAMNRRSTRENYFISENETLKQEIRNILCKDQCMVELMDNIEADKLFSTIEGRLQLVTDHVHNYITEQINTMSKLSNDLDIIEVSAQELSTQNSLLKSELIRKEELTKGLSFDLSLLQESASVAKDQAAEITGLRKVIKSLELELASKSLELDDVVSDRQQLEAMILKCNQNVAALEEELGKKIDELNIVSMENAELKSQIQHIEEISCTMEELADKSEVIRRLEEKLIESRTLIDERSVCLQSLQNDFSKLSDEKTSCDTELLILKEKLEMAQALAEESEAIATESRQIAEEHKAYAEGKDEEVKVLERSIEELENTVCVLESKVEIVKEEAERQRMQREELEVELQKVRQQMLAVPPSGKARRYMEDGMIDLADSSRHPVDMHNELLSAQETIRILRKEVSEKESEIAQCNAHISELNIHAEAAAQEYKHKLMELETMAQQVKTDNSTAHACSGRQEKINSKPRGSGSPFKCIGIGFVQQMNSEKDEELSAAKQRIVELEGIAASRQREIFMLNAKLATTESMTHDVIRDMLGVKMNMTTWAALADNQQKLETKEPITSQAQEIKDQSNELMNLKRQLDEFIEERQSWLDEINQKQSELGAARITIEKLRQREHFMVAEIELLKAENSNYKTIILNLEAEVKNLTRQQNLQLRINHHVKTKVAGVSDSESDATLLKASECLDQLQCRIASLEGQVEDLNLKCKLVREKARLCELRSNSSSLRTGAKGNLTSPSPDTSPSISSFR</sequence>
<feature type="coiled-coil region" evidence="8">
    <location>
        <begin position="2449"/>
        <end position="2539"/>
    </location>
</feature>
<evidence type="ECO:0000256" key="8">
    <source>
        <dbReference type="SAM" id="Coils"/>
    </source>
</evidence>
<feature type="coiled-coil region" evidence="8">
    <location>
        <begin position="1823"/>
        <end position="1850"/>
    </location>
</feature>
<dbReference type="PRINTS" id="PR00380">
    <property type="entry name" value="KINESINHEAVY"/>
</dbReference>
<evidence type="ECO:0000256" key="2">
    <source>
        <dbReference type="ARBA" id="ARBA00022741"/>
    </source>
</evidence>
<feature type="region of interest" description="Disordered" evidence="9">
    <location>
        <begin position="2338"/>
        <end position="2357"/>
    </location>
</feature>
<dbReference type="Pfam" id="PF00225">
    <property type="entry name" value="Kinesin"/>
    <property type="match status" value="1"/>
</dbReference>
<dbReference type="SUPFAM" id="SSF52540">
    <property type="entry name" value="P-loop containing nucleoside triphosphate hydrolases"/>
    <property type="match status" value="1"/>
</dbReference>
<feature type="coiled-coil region" evidence="8">
    <location>
        <begin position="2278"/>
        <end position="2337"/>
    </location>
</feature>